<gene>
    <name evidence="6" type="ORF">QBC34DRAFT_410696</name>
</gene>
<dbReference type="FunFam" id="2.60.120.320:FF:000001">
    <property type="entry name" value="Thiamine pyrophosphokinase"/>
    <property type="match status" value="1"/>
</dbReference>
<dbReference type="InterPro" id="IPR036371">
    <property type="entry name" value="TPK_B1-bd_sf"/>
</dbReference>
<dbReference type="Pfam" id="PF04263">
    <property type="entry name" value="TPK_catalytic"/>
    <property type="match status" value="1"/>
</dbReference>
<dbReference type="SUPFAM" id="SSF63862">
    <property type="entry name" value="Thiamin pyrophosphokinase, substrate-binding domain"/>
    <property type="match status" value="1"/>
</dbReference>
<keyword evidence="1" id="KW-0808">Transferase</keyword>
<dbReference type="InterPro" id="IPR007373">
    <property type="entry name" value="Thiamin_PyroPKinase_B1-bd"/>
</dbReference>
<reference evidence="6" key="2">
    <citation type="submission" date="2023-05" db="EMBL/GenBank/DDBJ databases">
        <authorList>
            <consortium name="Lawrence Berkeley National Laboratory"/>
            <person name="Steindorff A."/>
            <person name="Hensen N."/>
            <person name="Bonometti L."/>
            <person name="Westerberg I."/>
            <person name="Brannstrom I.O."/>
            <person name="Guillou S."/>
            <person name="Cros-Aarteil S."/>
            <person name="Calhoun S."/>
            <person name="Haridas S."/>
            <person name="Kuo A."/>
            <person name="Mondo S."/>
            <person name="Pangilinan J."/>
            <person name="Riley R."/>
            <person name="Labutti K."/>
            <person name="Andreopoulos B."/>
            <person name="Lipzen A."/>
            <person name="Chen C."/>
            <person name="Yanf M."/>
            <person name="Daum C."/>
            <person name="Ng V."/>
            <person name="Clum A."/>
            <person name="Ohm R."/>
            <person name="Martin F."/>
            <person name="Silar P."/>
            <person name="Natvig D."/>
            <person name="Lalanne C."/>
            <person name="Gautier V."/>
            <person name="Ament-Velasquez S.L."/>
            <person name="Kruys A."/>
            <person name="Hutchinson M.I."/>
            <person name="Powell A.J."/>
            <person name="Barry K."/>
            <person name="Miller A.N."/>
            <person name="Grigoriev I.V."/>
            <person name="Debuchy R."/>
            <person name="Gladieux P."/>
            <person name="Thoren M.H."/>
            <person name="Johannesson H."/>
        </authorList>
    </citation>
    <scope>NUCLEOTIDE SEQUENCE</scope>
    <source>
        <strain evidence="6">PSN243</strain>
    </source>
</reference>
<evidence type="ECO:0000256" key="2">
    <source>
        <dbReference type="ARBA" id="ARBA00022741"/>
    </source>
</evidence>
<dbReference type="GO" id="GO:0030975">
    <property type="term" value="F:thiamine binding"/>
    <property type="evidence" value="ECO:0007669"/>
    <property type="project" value="InterPro"/>
</dbReference>
<accession>A0AAV9GFP7</accession>
<dbReference type="PANTHER" id="PTHR13622">
    <property type="entry name" value="THIAMIN PYROPHOSPHOKINASE"/>
    <property type="match status" value="1"/>
</dbReference>
<dbReference type="EMBL" id="MU865953">
    <property type="protein sequence ID" value="KAK4446958.1"/>
    <property type="molecule type" value="Genomic_DNA"/>
</dbReference>
<protein>
    <submittedName>
        <fullName evidence="6">Thiamine pyrophosphokinase</fullName>
    </submittedName>
</protein>
<evidence type="ECO:0000256" key="1">
    <source>
        <dbReference type="ARBA" id="ARBA00022679"/>
    </source>
</evidence>
<evidence type="ECO:0000313" key="7">
    <source>
        <dbReference type="Proteomes" id="UP001321760"/>
    </source>
</evidence>
<proteinExistence type="predicted"/>
<dbReference type="PANTHER" id="PTHR13622:SF8">
    <property type="entry name" value="THIAMIN PYROPHOSPHOKINASE 1"/>
    <property type="match status" value="1"/>
</dbReference>
<dbReference type="CDD" id="cd07995">
    <property type="entry name" value="TPK"/>
    <property type="match status" value="1"/>
</dbReference>
<evidence type="ECO:0000256" key="3">
    <source>
        <dbReference type="ARBA" id="ARBA00022777"/>
    </source>
</evidence>
<dbReference type="Gene3D" id="3.40.50.10240">
    <property type="entry name" value="Thiamin pyrophosphokinase, catalytic domain"/>
    <property type="match status" value="1"/>
</dbReference>
<keyword evidence="7" id="KW-1185">Reference proteome</keyword>
<name>A0AAV9GFP7_9PEZI</name>
<dbReference type="SUPFAM" id="SSF63999">
    <property type="entry name" value="Thiamin pyrophosphokinase, catalytic domain"/>
    <property type="match status" value="1"/>
</dbReference>
<dbReference type="NCBIfam" id="TIGR01378">
    <property type="entry name" value="thi_PPkinase"/>
    <property type="match status" value="1"/>
</dbReference>
<dbReference type="GO" id="GO:0009229">
    <property type="term" value="P:thiamine diphosphate biosynthetic process"/>
    <property type="evidence" value="ECO:0007669"/>
    <property type="project" value="InterPro"/>
</dbReference>
<dbReference type="GO" id="GO:0004788">
    <property type="term" value="F:thiamine diphosphokinase activity"/>
    <property type="evidence" value="ECO:0007669"/>
    <property type="project" value="InterPro"/>
</dbReference>
<keyword evidence="2" id="KW-0547">Nucleotide-binding</keyword>
<dbReference type="AlphaFoldDB" id="A0AAV9GFP7"/>
<organism evidence="6 7">
    <name type="scientific">Podospora aff. communis PSN243</name>
    <dbReference type="NCBI Taxonomy" id="3040156"/>
    <lineage>
        <taxon>Eukaryota</taxon>
        <taxon>Fungi</taxon>
        <taxon>Dikarya</taxon>
        <taxon>Ascomycota</taxon>
        <taxon>Pezizomycotina</taxon>
        <taxon>Sordariomycetes</taxon>
        <taxon>Sordariomycetidae</taxon>
        <taxon>Sordariales</taxon>
        <taxon>Podosporaceae</taxon>
        <taxon>Podospora</taxon>
    </lineage>
</organism>
<evidence type="ECO:0000313" key="6">
    <source>
        <dbReference type="EMBL" id="KAK4446958.1"/>
    </source>
</evidence>
<dbReference type="Proteomes" id="UP001321760">
    <property type="component" value="Unassembled WGS sequence"/>
</dbReference>
<evidence type="ECO:0000259" key="5">
    <source>
        <dbReference type="SMART" id="SM00983"/>
    </source>
</evidence>
<sequence>MTARHPARQRGATGELQAASDCRWMDAIMGSGTDTETTDEATHRSAAGANVAAAGPIQWYPISLIRGSRPPTPEGDDGSDDVRKPGFALIVLNQPITHHLGIIRRVWKNAFTRIAADGGANCLYDAAGVRGDGSFDNLDAIIGDLDSLRDESRVYFESSAEVIHDPDQYSTDFGKAVNYVRAQHGAPVDIVAVGGIGGRVDQGLSQLHHLYLFQTHPRYDEGRMYLFSGESLTFLLKTGHHQIQVREDEYEDVFDKYVGILPMKEPSRITTKGLEWDVTDWHTEFGGMVSTSNHVLPETKLVEVYTTKDVLFTIAMRQV</sequence>
<dbReference type="GO" id="GO:0016301">
    <property type="term" value="F:kinase activity"/>
    <property type="evidence" value="ECO:0007669"/>
    <property type="project" value="UniProtKB-KW"/>
</dbReference>
<dbReference type="GO" id="GO:0006772">
    <property type="term" value="P:thiamine metabolic process"/>
    <property type="evidence" value="ECO:0007669"/>
    <property type="project" value="InterPro"/>
</dbReference>
<comment type="caution">
    <text evidence="6">The sequence shown here is derived from an EMBL/GenBank/DDBJ whole genome shotgun (WGS) entry which is preliminary data.</text>
</comment>
<keyword evidence="4" id="KW-0067">ATP-binding</keyword>
<dbReference type="Pfam" id="PF04265">
    <property type="entry name" value="TPK_B1_binding"/>
    <property type="match status" value="1"/>
</dbReference>
<dbReference type="SMART" id="SM00983">
    <property type="entry name" value="TPK_B1_binding"/>
    <property type="match status" value="1"/>
</dbReference>
<dbReference type="InterPro" id="IPR007371">
    <property type="entry name" value="TPK_catalytic"/>
</dbReference>
<dbReference type="InterPro" id="IPR006282">
    <property type="entry name" value="Thi_PPkinase"/>
</dbReference>
<evidence type="ECO:0000256" key="4">
    <source>
        <dbReference type="ARBA" id="ARBA00022840"/>
    </source>
</evidence>
<keyword evidence="3" id="KW-0418">Kinase</keyword>
<feature type="domain" description="Thiamin pyrophosphokinase thiamin-binding" evidence="5">
    <location>
        <begin position="239"/>
        <end position="311"/>
    </location>
</feature>
<dbReference type="GO" id="GO:0005524">
    <property type="term" value="F:ATP binding"/>
    <property type="evidence" value="ECO:0007669"/>
    <property type="project" value="UniProtKB-KW"/>
</dbReference>
<reference evidence="6" key="1">
    <citation type="journal article" date="2023" name="Mol. Phylogenet. Evol.">
        <title>Genome-scale phylogeny and comparative genomics of the fungal order Sordariales.</title>
        <authorList>
            <person name="Hensen N."/>
            <person name="Bonometti L."/>
            <person name="Westerberg I."/>
            <person name="Brannstrom I.O."/>
            <person name="Guillou S."/>
            <person name="Cros-Aarteil S."/>
            <person name="Calhoun S."/>
            <person name="Haridas S."/>
            <person name="Kuo A."/>
            <person name="Mondo S."/>
            <person name="Pangilinan J."/>
            <person name="Riley R."/>
            <person name="LaButti K."/>
            <person name="Andreopoulos B."/>
            <person name="Lipzen A."/>
            <person name="Chen C."/>
            <person name="Yan M."/>
            <person name="Daum C."/>
            <person name="Ng V."/>
            <person name="Clum A."/>
            <person name="Steindorff A."/>
            <person name="Ohm R.A."/>
            <person name="Martin F."/>
            <person name="Silar P."/>
            <person name="Natvig D.O."/>
            <person name="Lalanne C."/>
            <person name="Gautier V."/>
            <person name="Ament-Velasquez S.L."/>
            <person name="Kruys A."/>
            <person name="Hutchinson M.I."/>
            <person name="Powell A.J."/>
            <person name="Barry K."/>
            <person name="Miller A.N."/>
            <person name="Grigoriev I.V."/>
            <person name="Debuchy R."/>
            <person name="Gladieux P."/>
            <person name="Hiltunen Thoren M."/>
            <person name="Johannesson H."/>
        </authorList>
    </citation>
    <scope>NUCLEOTIDE SEQUENCE</scope>
    <source>
        <strain evidence="6">PSN243</strain>
    </source>
</reference>
<dbReference type="InterPro" id="IPR036759">
    <property type="entry name" value="TPK_catalytic_sf"/>
</dbReference>